<proteinExistence type="predicted"/>
<dbReference type="OrthoDB" id="9815989at2"/>
<dbReference type="PANTHER" id="PTHR13847:SF287">
    <property type="entry name" value="FAD-DEPENDENT OXIDOREDUCTASE DOMAIN-CONTAINING PROTEIN 1"/>
    <property type="match status" value="1"/>
</dbReference>
<gene>
    <name evidence="3" type="ORF">GRI58_10700</name>
</gene>
<dbReference type="Gene3D" id="3.30.9.10">
    <property type="entry name" value="D-Amino Acid Oxidase, subunit A, domain 2"/>
    <property type="match status" value="1"/>
</dbReference>
<dbReference type="AlphaFoldDB" id="A0A845AIL9"/>
<protein>
    <submittedName>
        <fullName evidence="3">FAD-dependent oxidoreductase</fullName>
    </submittedName>
</protein>
<sequence>MSARKAAPAFVKRSCRWGALRTKVDALIVGGGLIGCAAAWHLALAGMEVMLVEQASTGSGASGQNAGSLHFQIERRFLERKGGLGLEGEQTATLSRIAIDDWSTLEDRLGVSLHVHMNGGLMVAENADQVAILKAKADRERAMGLSVETIDGAEARRRAPYLSEGIVAANFMAAEGHADTRKIAPAFATAATAAGAEIQIRTRLTKLEWQGASFRAEIIGSEGAFTVGAKKVLVAAGVWSARIAAMANLHLPLFPVGLTMSASERTPHFLPHLVQHVAQRLSMKQTEAGNILIGGGWPSRLHRVDGIFDLSRPAELIIQSLRNNLSVATKTVPRVADLNLIRTWTGVTAVTPDQLPIAGEFPTMPGLFCAAGGSAFTLGPTFARLVADQMLERERDEADRLLAVASPARFDSLNGFMGR</sequence>
<dbReference type="Gene3D" id="3.50.50.60">
    <property type="entry name" value="FAD/NAD(P)-binding domain"/>
    <property type="match status" value="1"/>
</dbReference>
<comment type="caution">
    <text evidence="3">The sequence shown here is derived from an EMBL/GenBank/DDBJ whole genome shotgun (WGS) entry which is preliminary data.</text>
</comment>
<organism evidence="3 4">
    <name type="scientific">Qipengyuania algicida</name>
    <dbReference type="NCBI Taxonomy" id="1836209"/>
    <lineage>
        <taxon>Bacteria</taxon>
        <taxon>Pseudomonadati</taxon>
        <taxon>Pseudomonadota</taxon>
        <taxon>Alphaproteobacteria</taxon>
        <taxon>Sphingomonadales</taxon>
        <taxon>Erythrobacteraceae</taxon>
        <taxon>Qipengyuania</taxon>
    </lineage>
</organism>
<dbReference type="GO" id="GO:0016491">
    <property type="term" value="F:oxidoreductase activity"/>
    <property type="evidence" value="ECO:0007669"/>
    <property type="project" value="UniProtKB-KW"/>
</dbReference>
<feature type="domain" description="FAD dependent oxidoreductase" evidence="2">
    <location>
        <begin position="25"/>
        <end position="388"/>
    </location>
</feature>
<evidence type="ECO:0000259" key="2">
    <source>
        <dbReference type="Pfam" id="PF01266"/>
    </source>
</evidence>
<name>A0A845AIL9_9SPHN</name>
<dbReference type="EMBL" id="WTYA01000007">
    <property type="protein sequence ID" value="MXP29289.1"/>
    <property type="molecule type" value="Genomic_DNA"/>
</dbReference>
<evidence type="ECO:0000313" key="4">
    <source>
        <dbReference type="Proteomes" id="UP000439780"/>
    </source>
</evidence>
<dbReference type="GO" id="GO:0005737">
    <property type="term" value="C:cytoplasm"/>
    <property type="evidence" value="ECO:0007669"/>
    <property type="project" value="TreeGrafter"/>
</dbReference>
<dbReference type="Pfam" id="PF01266">
    <property type="entry name" value="DAO"/>
    <property type="match status" value="1"/>
</dbReference>
<keyword evidence="1" id="KW-0560">Oxidoreductase</keyword>
<evidence type="ECO:0000256" key="1">
    <source>
        <dbReference type="ARBA" id="ARBA00023002"/>
    </source>
</evidence>
<evidence type="ECO:0000313" key="3">
    <source>
        <dbReference type="EMBL" id="MXP29289.1"/>
    </source>
</evidence>
<dbReference type="SUPFAM" id="SSF51905">
    <property type="entry name" value="FAD/NAD(P)-binding domain"/>
    <property type="match status" value="1"/>
</dbReference>
<keyword evidence="4" id="KW-1185">Reference proteome</keyword>
<accession>A0A845AIL9</accession>
<dbReference type="PANTHER" id="PTHR13847">
    <property type="entry name" value="SARCOSINE DEHYDROGENASE-RELATED"/>
    <property type="match status" value="1"/>
</dbReference>
<dbReference type="InterPro" id="IPR006076">
    <property type="entry name" value="FAD-dep_OxRdtase"/>
</dbReference>
<dbReference type="Proteomes" id="UP000439780">
    <property type="component" value="Unassembled WGS sequence"/>
</dbReference>
<reference evidence="3 4" key="1">
    <citation type="submission" date="2019-12" db="EMBL/GenBank/DDBJ databases">
        <title>Genomic-based taxomic classification of the family Erythrobacteraceae.</title>
        <authorList>
            <person name="Xu L."/>
        </authorList>
    </citation>
    <scope>NUCLEOTIDE SEQUENCE [LARGE SCALE GENOMIC DNA]</scope>
    <source>
        <strain evidence="3 4">KEMB 9005-328</strain>
    </source>
</reference>
<dbReference type="InterPro" id="IPR036188">
    <property type="entry name" value="FAD/NAD-bd_sf"/>
</dbReference>